<dbReference type="Gene3D" id="3.40.50.300">
    <property type="entry name" value="P-loop containing nucleotide triphosphate hydrolases"/>
    <property type="match status" value="2"/>
</dbReference>
<comment type="caution">
    <text evidence="8">The sequence shown here is derived from an EMBL/GenBank/DDBJ whole genome shotgun (WGS) entry which is preliminary data.</text>
</comment>
<evidence type="ECO:0000313" key="9">
    <source>
        <dbReference type="Proteomes" id="UP001188597"/>
    </source>
</evidence>
<evidence type="ECO:0000313" key="8">
    <source>
        <dbReference type="EMBL" id="KAK3000072.1"/>
    </source>
</evidence>
<proteinExistence type="predicted"/>
<dbReference type="Pfam" id="PF00037">
    <property type="entry name" value="Fer4"/>
    <property type="match status" value="1"/>
</dbReference>
<organism evidence="8 9">
    <name type="scientific">Escallonia herrerae</name>
    <dbReference type="NCBI Taxonomy" id="1293975"/>
    <lineage>
        <taxon>Eukaryota</taxon>
        <taxon>Viridiplantae</taxon>
        <taxon>Streptophyta</taxon>
        <taxon>Embryophyta</taxon>
        <taxon>Tracheophyta</taxon>
        <taxon>Spermatophyta</taxon>
        <taxon>Magnoliopsida</taxon>
        <taxon>eudicotyledons</taxon>
        <taxon>Gunneridae</taxon>
        <taxon>Pentapetalae</taxon>
        <taxon>asterids</taxon>
        <taxon>campanulids</taxon>
        <taxon>Escalloniales</taxon>
        <taxon>Escalloniaceae</taxon>
        <taxon>Escallonia</taxon>
    </lineage>
</organism>
<keyword evidence="1" id="KW-0150">Chloroplast</keyword>
<feature type="domain" description="4Fe-4S ferredoxin-type" evidence="7">
    <location>
        <begin position="11"/>
        <end position="40"/>
    </location>
</feature>
<dbReference type="InterPro" id="IPR017896">
    <property type="entry name" value="4Fe4S_Fe-S-bd"/>
</dbReference>
<dbReference type="Proteomes" id="UP001188597">
    <property type="component" value="Unassembled WGS sequence"/>
</dbReference>
<accession>A0AA88V1P3</accession>
<dbReference type="GO" id="GO:0016887">
    <property type="term" value="F:ATP hydrolysis activity"/>
    <property type="evidence" value="ECO:0007669"/>
    <property type="project" value="InterPro"/>
</dbReference>
<keyword evidence="2" id="KW-0934">Plastid</keyword>
<protein>
    <submittedName>
        <fullName evidence="8">Uncharacterized protein</fullName>
    </submittedName>
</protein>
<evidence type="ECO:0000259" key="7">
    <source>
        <dbReference type="PROSITE" id="PS51379"/>
    </source>
</evidence>
<dbReference type="GO" id="GO:0005524">
    <property type="term" value="F:ATP binding"/>
    <property type="evidence" value="ECO:0007669"/>
    <property type="project" value="UniProtKB-KW"/>
</dbReference>
<dbReference type="PANTHER" id="PTHR19248">
    <property type="entry name" value="ATP-BINDING TRANSPORT PROTEIN-RELATED"/>
    <property type="match status" value="1"/>
</dbReference>
<gene>
    <name evidence="8" type="ORF">RJ639_023135</name>
</gene>
<keyword evidence="4" id="KW-0067">ATP-binding</keyword>
<dbReference type="PRINTS" id="PR01868">
    <property type="entry name" value="ABCEFAMILY"/>
</dbReference>
<feature type="non-terminal residue" evidence="8">
    <location>
        <position position="619"/>
    </location>
</feature>
<feature type="domain" description="ABC transporter" evidence="6">
    <location>
        <begin position="35"/>
        <end position="283"/>
    </location>
</feature>
<dbReference type="PROSITE" id="PS00198">
    <property type="entry name" value="4FE4S_FER_1"/>
    <property type="match status" value="1"/>
</dbReference>
<dbReference type="SUPFAM" id="SSF52540">
    <property type="entry name" value="P-loop containing nucleoside triphosphate hydrolases"/>
    <property type="match status" value="3"/>
</dbReference>
<evidence type="ECO:0000259" key="6">
    <source>
        <dbReference type="PROSITE" id="PS50893"/>
    </source>
</evidence>
<dbReference type="PROSITE" id="PS51379">
    <property type="entry name" value="4FE4S_FER_2"/>
    <property type="match status" value="1"/>
</dbReference>
<dbReference type="SMART" id="SM00382">
    <property type="entry name" value="AAA"/>
    <property type="match status" value="2"/>
</dbReference>
<dbReference type="PROSITE" id="PS50893">
    <property type="entry name" value="ABC_TRANSPORTER_2"/>
    <property type="match status" value="2"/>
</dbReference>
<evidence type="ECO:0000256" key="2">
    <source>
        <dbReference type="ARBA" id="ARBA00022640"/>
    </source>
</evidence>
<evidence type="ECO:0000256" key="5">
    <source>
        <dbReference type="ARBA" id="ARBA00023078"/>
    </source>
</evidence>
<keyword evidence="3" id="KW-0547">Nucleotide-binding</keyword>
<keyword evidence="9" id="KW-1185">Reference proteome</keyword>
<dbReference type="Pfam" id="PF00005">
    <property type="entry name" value="ABC_tran"/>
    <property type="match status" value="2"/>
</dbReference>
<name>A0AA88V1P3_9ASTE</name>
<evidence type="ECO:0000256" key="3">
    <source>
        <dbReference type="ARBA" id="ARBA00022741"/>
    </source>
</evidence>
<dbReference type="InterPro" id="IPR013283">
    <property type="entry name" value="RLI1"/>
</dbReference>
<evidence type="ECO:0000256" key="4">
    <source>
        <dbReference type="ARBA" id="ARBA00022840"/>
    </source>
</evidence>
<feature type="domain" description="ABC transporter" evidence="6">
    <location>
        <begin position="358"/>
        <end position="582"/>
    </location>
</feature>
<dbReference type="InterPro" id="IPR027417">
    <property type="entry name" value="P-loop_NTPase"/>
</dbReference>
<dbReference type="InterPro" id="IPR017871">
    <property type="entry name" value="ABC_transporter-like_CS"/>
</dbReference>
<dbReference type="SUPFAM" id="SSF54862">
    <property type="entry name" value="4Fe-4S ferredoxins"/>
    <property type="match status" value="1"/>
</dbReference>
<keyword evidence="5" id="KW-0793">Thylakoid</keyword>
<dbReference type="InterPro" id="IPR003439">
    <property type="entry name" value="ABC_transporter-like_ATP-bd"/>
</dbReference>
<dbReference type="InterPro" id="IPR017900">
    <property type="entry name" value="4Fe4S_Fe_S_CS"/>
</dbReference>
<evidence type="ECO:0000256" key="1">
    <source>
        <dbReference type="ARBA" id="ARBA00022528"/>
    </source>
</evidence>
<sequence>KLCIEVTSTSKISFISEELCTGCGLCVKRCPFGAIDIINLPKDLDKDTIHRYGANTFKLHRLPMPRPGQVLGLLGRNGIGKSTALKILCGKLKPNLGRYRNPPDWQEIVAHFRGSELQSYFTRFLEGNLKVSVKPQNIDNFLKSEGGIVGKLLDQIDEKGIEEEICQGLELNEVLDRNVNDLSGGELQRLIIAIRAIKNAEIYVFDEPSNYLDMKQRLIAAQVIRSLLRPNKYFSLLLALSLSNTYGLEEEAWPEIHLSQDRASKVIKKSFSIFLSYVIASSYIIVVEHDLSVLDYLSDYICCLYGEEGAYGVVTLPYSVREGINVFLDGFIPTENLRFRDHKLTFKVSETPQATEEVQAYAHYRYPAMCKTQGNFKLQVMEGEFTNSEIIVMLGENGTGKSTFISMLAGLVKPDVCEGSAVKIPEFHISYKPQKNSLQIQSTVRDLSLKRIRGSFLDPQFKSDVMKPLMMERLLDQEVVNLSGGELQRVNLCLCLGKPADMYLIDEPSADLDAELRIIASKVIKRFIFHNKKTAFVVEHDFIMATYLADRVIVFDGKASVDCKANSPESLKTGMNRFLSRLDITFRQDPENHRPRVNKLGSTKDREQKSAGSYYCLDL</sequence>
<reference evidence="8" key="1">
    <citation type="submission" date="2022-12" db="EMBL/GenBank/DDBJ databases">
        <title>Draft genome assemblies for two species of Escallonia (Escalloniales).</title>
        <authorList>
            <person name="Chanderbali A."/>
            <person name="Dervinis C."/>
            <person name="Anghel I."/>
            <person name="Soltis D."/>
            <person name="Soltis P."/>
            <person name="Zapata F."/>
        </authorList>
    </citation>
    <scope>NUCLEOTIDE SEQUENCE</scope>
    <source>
        <strain evidence="8">UCBG64.0493</strain>
        <tissue evidence="8">Leaf</tissue>
    </source>
</reference>
<dbReference type="InterPro" id="IPR003593">
    <property type="entry name" value="AAA+_ATPase"/>
</dbReference>
<dbReference type="AlphaFoldDB" id="A0AA88V1P3"/>
<dbReference type="EMBL" id="JAVXUP010003097">
    <property type="protein sequence ID" value="KAK3000072.1"/>
    <property type="molecule type" value="Genomic_DNA"/>
</dbReference>
<dbReference type="PROSITE" id="PS00211">
    <property type="entry name" value="ABC_TRANSPORTER_1"/>
    <property type="match status" value="1"/>
</dbReference>
<dbReference type="FunFam" id="3.40.50.300:FF:000144">
    <property type="entry name" value="ATP-binding cassette sub-family E member 1"/>
    <property type="match status" value="1"/>
</dbReference>